<name>A0A9W9U4J2_9EURO</name>
<feature type="active site" evidence="5">
    <location>
        <position position="258"/>
    </location>
</feature>
<evidence type="ECO:0000256" key="4">
    <source>
        <dbReference type="ARBA" id="ARBA00049194"/>
    </source>
</evidence>
<dbReference type="EC" id="1.2.1.3" evidence="3"/>
<evidence type="ECO:0000256" key="2">
    <source>
        <dbReference type="ARBA" id="ARBA00023002"/>
    </source>
</evidence>
<comment type="similarity">
    <text evidence="1 6">Belongs to the aldehyde dehydrogenase family.</text>
</comment>
<evidence type="ECO:0000259" key="7">
    <source>
        <dbReference type="Pfam" id="PF00171"/>
    </source>
</evidence>
<dbReference type="InterPro" id="IPR016162">
    <property type="entry name" value="Ald_DH_N"/>
</dbReference>
<accession>A0A9W9U4J2</accession>
<protein>
    <recommendedName>
        <fullName evidence="3">aldehyde dehydrogenase (NAD(+))</fullName>
        <ecNumber evidence="3">1.2.1.3</ecNumber>
    </recommendedName>
</protein>
<evidence type="ECO:0000256" key="6">
    <source>
        <dbReference type="RuleBase" id="RU003345"/>
    </source>
</evidence>
<sequence>MTVTLTAKLSEPIETRLFINNEFRESANNKTFEVVYPYTQEVIANVQEADVQDVDDAVSAAKAAYPAWRDLGVEKRGEYLRKVSKLFLEANDELAQLETLCTGRPISQFFDAKLSSERFRYFADGAWSVQGTASTNTPGILSMTVKEPYGVVGLIIPWNFPLIMFSMKVAPALAAGNTVVLKSSEKAPLTSIYAAKLFIKANFPPGVINIISGHGTSSGSALASHMSVRCLSFTGSSLTGQKIQAAAAKSNLKHVHMELGGKSPAVVFSDANLESAAAQTQFSIRFNSGQVCIANSRIYVQESVADEFIKLFREKFAAITAGDPLDPSTSHGPQIDKLQYNRIQEYLRIGEKEGSLTLGGDANDGFFIKPTIFERVPEESRLMREEVFGPVVTINTFQTEEEAIEKANNTEFGLFASVFTKDLDRALRMSRALEAGVVAVNCTSPSSKDAAFGGYKMSGTGREGYLYSIDNFVQTKTILIKSGEMGGIWG</sequence>
<keyword evidence="2 6" id="KW-0560">Oxidoreductase</keyword>
<comment type="catalytic activity">
    <reaction evidence="4">
        <text>an aldehyde + NAD(+) + H2O = a carboxylate + NADH + 2 H(+)</text>
        <dbReference type="Rhea" id="RHEA:16185"/>
        <dbReference type="ChEBI" id="CHEBI:15377"/>
        <dbReference type="ChEBI" id="CHEBI:15378"/>
        <dbReference type="ChEBI" id="CHEBI:17478"/>
        <dbReference type="ChEBI" id="CHEBI:29067"/>
        <dbReference type="ChEBI" id="CHEBI:57540"/>
        <dbReference type="ChEBI" id="CHEBI:57945"/>
        <dbReference type="EC" id="1.2.1.3"/>
    </reaction>
</comment>
<dbReference type="FunFam" id="3.40.605.10:FF:000001">
    <property type="entry name" value="Aldehyde dehydrogenase 1"/>
    <property type="match status" value="1"/>
</dbReference>
<keyword evidence="9" id="KW-1185">Reference proteome</keyword>
<dbReference type="PANTHER" id="PTHR11699">
    <property type="entry name" value="ALDEHYDE DEHYDROGENASE-RELATED"/>
    <property type="match status" value="1"/>
</dbReference>
<dbReference type="InterPro" id="IPR016163">
    <property type="entry name" value="Ald_DH_C"/>
</dbReference>
<dbReference type="AlphaFoldDB" id="A0A9W9U4J2"/>
<reference evidence="8" key="2">
    <citation type="journal article" date="2023" name="IMA Fungus">
        <title>Comparative genomic study of the Penicillium genus elucidates a diverse pangenome and 15 lateral gene transfer events.</title>
        <authorList>
            <person name="Petersen C."/>
            <person name="Sorensen T."/>
            <person name="Nielsen M.R."/>
            <person name="Sondergaard T.E."/>
            <person name="Sorensen J.L."/>
            <person name="Fitzpatrick D.A."/>
            <person name="Frisvad J.C."/>
            <person name="Nielsen K.L."/>
        </authorList>
    </citation>
    <scope>NUCLEOTIDE SEQUENCE</scope>
    <source>
        <strain evidence="8">IBT 21472</strain>
    </source>
</reference>
<dbReference type="GO" id="GO:0004029">
    <property type="term" value="F:aldehyde dehydrogenase (NAD+) activity"/>
    <property type="evidence" value="ECO:0007669"/>
    <property type="project" value="UniProtKB-EC"/>
</dbReference>
<dbReference type="InterPro" id="IPR015590">
    <property type="entry name" value="Aldehyde_DH_dom"/>
</dbReference>
<dbReference type="Pfam" id="PF00171">
    <property type="entry name" value="Aldedh"/>
    <property type="match status" value="1"/>
</dbReference>
<evidence type="ECO:0000313" key="8">
    <source>
        <dbReference type="EMBL" id="KAJ5315199.1"/>
    </source>
</evidence>
<reference evidence="8" key="1">
    <citation type="submission" date="2022-12" db="EMBL/GenBank/DDBJ databases">
        <authorList>
            <person name="Petersen C."/>
        </authorList>
    </citation>
    <scope>NUCLEOTIDE SEQUENCE</scope>
    <source>
        <strain evidence="8">IBT 21472</strain>
    </source>
</reference>
<dbReference type="Gene3D" id="3.40.309.10">
    <property type="entry name" value="Aldehyde Dehydrogenase, Chain A, domain 2"/>
    <property type="match status" value="1"/>
</dbReference>
<dbReference type="PROSITE" id="PS00687">
    <property type="entry name" value="ALDEHYDE_DEHYDR_GLU"/>
    <property type="match status" value="1"/>
</dbReference>
<evidence type="ECO:0000256" key="1">
    <source>
        <dbReference type="ARBA" id="ARBA00009986"/>
    </source>
</evidence>
<evidence type="ECO:0000313" key="9">
    <source>
        <dbReference type="Proteomes" id="UP001147746"/>
    </source>
</evidence>
<feature type="domain" description="Aldehyde dehydrogenase" evidence="7">
    <location>
        <begin position="25"/>
        <end position="478"/>
    </location>
</feature>
<dbReference type="Proteomes" id="UP001147746">
    <property type="component" value="Unassembled WGS sequence"/>
</dbReference>
<evidence type="ECO:0000256" key="5">
    <source>
        <dbReference type="PROSITE-ProRule" id="PRU10007"/>
    </source>
</evidence>
<proteinExistence type="inferred from homology"/>
<evidence type="ECO:0000256" key="3">
    <source>
        <dbReference type="ARBA" id="ARBA00024226"/>
    </source>
</evidence>
<gene>
    <name evidence="8" type="ORF">N7476_005506</name>
</gene>
<dbReference type="EMBL" id="JAPZBO010000005">
    <property type="protein sequence ID" value="KAJ5315199.1"/>
    <property type="molecule type" value="Genomic_DNA"/>
</dbReference>
<dbReference type="InterPro" id="IPR029510">
    <property type="entry name" value="Ald_DH_CS_GLU"/>
</dbReference>
<dbReference type="InterPro" id="IPR016161">
    <property type="entry name" value="Ald_DH/histidinol_DH"/>
</dbReference>
<dbReference type="FunFam" id="3.40.309.10:FF:000012">
    <property type="entry name" value="Betaine aldehyde dehydrogenase"/>
    <property type="match status" value="1"/>
</dbReference>
<comment type="caution">
    <text evidence="8">The sequence shown here is derived from an EMBL/GenBank/DDBJ whole genome shotgun (WGS) entry which is preliminary data.</text>
</comment>
<organism evidence="8 9">
    <name type="scientific">Penicillium atrosanguineum</name>
    <dbReference type="NCBI Taxonomy" id="1132637"/>
    <lineage>
        <taxon>Eukaryota</taxon>
        <taxon>Fungi</taxon>
        <taxon>Dikarya</taxon>
        <taxon>Ascomycota</taxon>
        <taxon>Pezizomycotina</taxon>
        <taxon>Eurotiomycetes</taxon>
        <taxon>Eurotiomycetidae</taxon>
        <taxon>Eurotiales</taxon>
        <taxon>Aspergillaceae</taxon>
        <taxon>Penicillium</taxon>
    </lineage>
</organism>
<dbReference type="SUPFAM" id="SSF53720">
    <property type="entry name" value="ALDH-like"/>
    <property type="match status" value="1"/>
</dbReference>
<dbReference type="Gene3D" id="3.40.605.10">
    <property type="entry name" value="Aldehyde Dehydrogenase, Chain A, domain 1"/>
    <property type="match status" value="1"/>
</dbReference>